<evidence type="ECO:0000256" key="2">
    <source>
        <dbReference type="SAM" id="Coils"/>
    </source>
</evidence>
<proteinExistence type="predicted"/>
<dbReference type="InterPro" id="IPR006594">
    <property type="entry name" value="LisH"/>
</dbReference>
<feature type="repeat" description="HEAT" evidence="1">
    <location>
        <begin position="553"/>
        <end position="592"/>
    </location>
</feature>
<dbReference type="AlphaFoldDB" id="A0A1B6EBK7"/>
<dbReference type="InterPro" id="IPR021133">
    <property type="entry name" value="HEAT_type_2"/>
</dbReference>
<organism evidence="3">
    <name type="scientific">Clastoptera arizonana</name>
    <name type="common">Arizona spittle bug</name>
    <dbReference type="NCBI Taxonomy" id="38151"/>
    <lineage>
        <taxon>Eukaryota</taxon>
        <taxon>Metazoa</taxon>
        <taxon>Ecdysozoa</taxon>
        <taxon>Arthropoda</taxon>
        <taxon>Hexapoda</taxon>
        <taxon>Insecta</taxon>
        <taxon>Pterygota</taxon>
        <taxon>Neoptera</taxon>
        <taxon>Paraneoptera</taxon>
        <taxon>Hemiptera</taxon>
        <taxon>Auchenorrhyncha</taxon>
        <taxon>Cercopoidea</taxon>
        <taxon>Clastopteridae</taxon>
        <taxon>Clastoptera</taxon>
    </lineage>
</organism>
<dbReference type="SMART" id="SM00667">
    <property type="entry name" value="LisH"/>
    <property type="match status" value="1"/>
</dbReference>
<dbReference type="GO" id="GO:0032367">
    <property type="term" value="P:intracellular cholesterol transport"/>
    <property type="evidence" value="ECO:0007669"/>
    <property type="project" value="InterPro"/>
</dbReference>
<dbReference type="PANTHER" id="PTHR32059:SF0">
    <property type="entry name" value="RAB11-BINDING PROTEIN RELCH"/>
    <property type="match status" value="1"/>
</dbReference>
<feature type="coiled-coil region" evidence="2">
    <location>
        <begin position="242"/>
        <end position="283"/>
    </location>
</feature>
<dbReference type="Gene3D" id="1.25.10.10">
    <property type="entry name" value="Leucine-rich Repeat Variant"/>
    <property type="match status" value="1"/>
</dbReference>
<dbReference type="SUPFAM" id="SSF48371">
    <property type="entry name" value="ARM repeat"/>
    <property type="match status" value="1"/>
</dbReference>
<dbReference type="InterPro" id="IPR040362">
    <property type="entry name" value="RELCH"/>
</dbReference>
<sequence length="700" mass="78642">MDQLNKDMDDDNYTDNLSKQMSENFSYSDVANKLLQDRLYLTALELHTELIEAGKEIPKLKEFFSNPGNFETQAYRQDVCQIPRSASQATLDSLDMTRYSEDGERGVDERVAVLEFELRKAKETISALRANLTVATECETPTTEAGGSFKQLHCEPIKPHEQRALNFLLNEYLLIHGYKLTSITFADENEDQDFEDWDDVGLNIPKPAELLQLYRDAIRQPAHSHFILQDCEVQTDSLPDEFSKYQEQIQLLVLETEKLNEKIIQLESEKKELTINIERLTCVEPVPTHFAMPTTNAETTSQHSVTPECFELIEPSPVTTSRHTSECGSGIDKGGLCDDTSSLNDHDWTRVNAFNDSETGSGIDTEGVRDDFNSSNIESSTADVLNHVNSARTLPPMFQKEVLSRCFIQTNKLQEMPLLHEMLSEGVTVQKLVHVLVQCLPRIIPNVVVNKRDEFIPLLVCTISLQEESTEREHLLHWLFNLKKRPQEDERRSILAGMVGLARVSSQAMIESELLPQCWEQISHRYPERRLLVVEACSALAPYVSAGLRNSLLLSILQQLLVEDRDDSVRLSCIKSLSLIVAVMADSDKYSQSEELTTAALQDSSAAVAEIAQSTLLPVIAKWAFDLGRLQSHLLMRILNLLDTLLVRGMESIASSLGRPTTLQQAIVVLSSLRSLLPYLVMSVATVGCVLARIEPGLPL</sequence>
<dbReference type="GO" id="GO:0005802">
    <property type="term" value="C:trans-Golgi network"/>
    <property type="evidence" value="ECO:0007669"/>
    <property type="project" value="InterPro"/>
</dbReference>
<reference evidence="3" key="1">
    <citation type="submission" date="2015-12" db="EMBL/GenBank/DDBJ databases">
        <title>De novo transcriptome assembly of four potential Pierce s Disease insect vectors from Arizona vineyards.</title>
        <authorList>
            <person name="Tassone E.E."/>
        </authorList>
    </citation>
    <scope>NUCLEOTIDE SEQUENCE</scope>
</reference>
<evidence type="ECO:0000313" key="3">
    <source>
        <dbReference type="EMBL" id="JAS35287.1"/>
    </source>
</evidence>
<feature type="non-terminal residue" evidence="3">
    <location>
        <position position="700"/>
    </location>
</feature>
<name>A0A1B6EBK7_9HEMI</name>
<protein>
    <submittedName>
        <fullName evidence="3">Uncharacterized protein</fullName>
    </submittedName>
</protein>
<keyword evidence="2" id="KW-0175">Coiled coil</keyword>
<dbReference type="PROSITE" id="PS50896">
    <property type="entry name" value="LISH"/>
    <property type="match status" value="1"/>
</dbReference>
<dbReference type="InterPro" id="IPR016024">
    <property type="entry name" value="ARM-type_fold"/>
</dbReference>
<dbReference type="EMBL" id="GEDC01002011">
    <property type="protein sequence ID" value="JAS35287.1"/>
    <property type="molecule type" value="Transcribed_RNA"/>
</dbReference>
<accession>A0A1B6EBK7</accession>
<dbReference type="PROSITE" id="PS50077">
    <property type="entry name" value="HEAT_REPEAT"/>
    <property type="match status" value="1"/>
</dbReference>
<dbReference type="PANTHER" id="PTHR32059">
    <property type="entry name" value="RAB11-BINDING PROTEIN RELCH"/>
    <property type="match status" value="1"/>
</dbReference>
<dbReference type="InterPro" id="IPR011989">
    <property type="entry name" value="ARM-like"/>
</dbReference>
<evidence type="ECO:0000256" key="1">
    <source>
        <dbReference type="PROSITE-ProRule" id="PRU00103"/>
    </source>
</evidence>
<gene>
    <name evidence="3" type="ORF">g.38584</name>
</gene>
<dbReference type="GO" id="GO:0055037">
    <property type="term" value="C:recycling endosome"/>
    <property type="evidence" value="ECO:0007669"/>
    <property type="project" value="TreeGrafter"/>
</dbReference>